<name>A0A914WDN8_9BILA</name>
<sequence>MKDEISIKMWGGDENTDRSTAGDTFEKGKLVAKGRFGSVYESMIHNPPRHELRVAIEYTQRLDEAEREYLLVKNLQHHRIVKYLDMIKSDTSVIIKMKFIISLKRKLTTRKKPFSEQEAVEFGRQAAEGLLYLHKRSTDPVVHRAIRCSHLMVTAKGELKIGGFFLARSLPNARATVNDANSQDFPSDSTPPEILSGKPHGLPVDIWQLGYAMVQLLTGDDKIGHLEKVSTDVRGVVHHLLHENPSARPTIGKALASLVRLSHELSDTIEDRNKIPENTESDCEVVPAASCGPQKKGWNDEGDVYPDGFIPPKKGSIDTDLYANMLADNVKSLVADSEKAAKSKSAIAKDESALHLLCRADSKTENQEMHRKSFTAAQELIEKNKTQVTKPSNDGNTPVHEASKSGNIDLVQLLVDNSDYLPVDRNLQTPMHIVAMDDSDSAKSASVTEVLLQHIGDHSDLPTDLDDETPLQTAARYGNAAVAEAILRKLANTSVEQLHNGLEQKSVNEETALFIASFKGYPDIVRLLLAYGADPNVHDARGMLPHEAAVVNMNLDVMKELLEAAIPACDTVTIIRATKETLLEALDTAKSFDDKQMVDLLENALSPTM</sequence>
<dbReference type="PROSITE" id="PS50297">
    <property type="entry name" value="ANK_REP_REGION"/>
    <property type="match status" value="2"/>
</dbReference>
<evidence type="ECO:0000256" key="1">
    <source>
        <dbReference type="PROSITE-ProRule" id="PRU00023"/>
    </source>
</evidence>
<dbReference type="Pfam" id="PF12796">
    <property type="entry name" value="Ank_2"/>
    <property type="match status" value="2"/>
</dbReference>
<dbReference type="Proteomes" id="UP000887566">
    <property type="component" value="Unplaced"/>
</dbReference>
<feature type="domain" description="Protein kinase" evidence="2">
    <location>
        <begin position="25"/>
        <end position="266"/>
    </location>
</feature>
<keyword evidence="3" id="KW-1185">Reference proteome</keyword>
<dbReference type="SUPFAM" id="SSF56112">
    <property type="entry name" value="Protein kinase-like (PK-like)"/>
    <property type="match status" value="1"/>
</dbReference>
<keyword evidence="1" id="KW-0040">ANK repeat</keyword>
<evidence type="ECO:0000313" key="3">
    <source>
        <dbReference type="Proteomes" id="UP000887566"/>
    </source>
</evidence>
<feature type="repeat" description="ANK" evidence="1">
    <location>
        <begin position="466"/>
        <end position="498"/>
    </location>
</feature>
<dbReference type="PANTHER" id="PTHR24345">
    <property type="entry name" value="SERINE/THREONINE-PROTEIN KINASE PLK"/>
    <property type="match status" value="1"/>
</dbReference>
<feature type="repeat" description="ANK" evidence="1">
    <location>
        <begin position="394"/>
        <end position="418"/>
    </location>
</feature>
<dbReference type="InterPro" id="IPR011009">
    <property type="entry name" value="Kinase-like_dom_sf"/>
</dbReference>
<accession>A0A914WDN8</accession>
<dbReference type="PROSITE" id="PS50088">
    <property type="entry name" value="ANK_REPEAT"/>
    <property type="match status" value="3"/>
</dbReference>
<reference evidence="4" key="1">
    <citation type="submission" date="2022-11" db="UniProtKB">
        <authorList>
            <consortium name="WormBaseParasite"/>
        </authorList>
    </citation>
    <scope>IDENTIFICATION</scope>
</reference>
<dbReference type="PRINTS" id="PR01415">
    <property type="entry name" value="ANKYRIN"/>
</dbReference>
<dbReference type="Gene3D" id="3.30.200.20">
    <property type="entry name" value="Phosphorylase Kinase, domain 1"/>
    <property type="match status" value="1"/>
</dbReference>
<dbReference type="AlphaFoldDB" id="A0A914WDN8"/>
<protein>
    <submittedName>
        <fullName evidence="4">Protein kinase domain-containing protein</fullName>
    </submittedName>
</protein>
<evidence type="ECO:0000313" key="4">
    <source>
        <dbReference type="WBParaSite" id="PSAMB.scaffold3727size17110.g22353.t1"/>
    </source>
</evidence>
<dbReference type="InterPro" id="IPR000719">
    <property type="entry name" value="Prot_kinase_dom"/>
</dbReference>
<dbReference type="Pfam" id="PF00069">
    <property type="entry name" value="Pkinase"/>
    <property type="match status" value="1"/>
</dbReference>
<dbReference type="CDD" id="cd00180">
    <property type="entry name" value="PKc"/>
    <property type="match status" value="1"/>
</dbReference>
<dbReference type="Gene3D" id="1.10.510.10">
    <property type="entry name" value="Transferase(Phosphotransferase) domain 1"/>
    <property type="match status" value="1"/>
</dbReference>
<proteinExistence type="predicted"/>
<dbReference type="GO" id="GO:0000776">
    <property type="term" value="C:kinetochore"/>
    <property type="evidence" value="ECO:0007669"/>
    <property type="project" value="TreeGrafter"/>
</dbReference>
<dbReference type="SMART" id="SM00248">
    <property type="entry name" value="ANK"/>
    <property type="match status" value="6"/>
</dbReference>
<dbReference type="GO" id="GO:0005813">
    <property type="term" value="C:centrosome"/>
    <property type="evidence" value="ECO:0007669"/>
    <property type="project" value="TreeGrafter"/>
</dbReference>
<dbReference type="PANTHER" id="PTHR24345:SF93">
    <property type="entry name" value="SERINE_THREONINE-PROTEIN KINASE PLK1"/>
    <property type="match status" value="1"/>
</dbReference>
<feature type="repeat" description="ANK" evidence="1">
    <location>
        <begin position="508"/>
        <end position="540"/>
    </location>
</feature>
<organism evidence="3 4">
    <name type="scientific">Plectus sambesii</name>
    <dbReference type="NCBI Taxonomy" id="2011161"/>
    <lineage>
        <taxon>Eukaryota</taxon>
        <taxon>Metazoa</taxon>
        <taxon>Ecdysozoa</taxon>
        <taxon>Nematoda</taxon>
        <taxon>Chromadorea</taxon>
        <taxon>Plectida</taxon>
        <taxon>Plectina</taxon>
        <taxon>Plectoidea</taxon>
        <taxon>Plectidae</taxon>
        <taxon>Plectus</taxon>
    </lineage>
</organism>
<dbReference type="InterPro" id="IPR036770">
    <property type="entry name" value="Ankyrin_rpt-contain_sf"/>
</dbReference>
<dbReference type="PROSITE" id="PS50011">
    <property type="entry name" value="PROTEIN_KINASE_DOM"/>
    <property type="match status" value="1"/>
</dbReference>
<dbReference type="GO" id="GO:0005737">
    <property type="term" value="C:cytoplasm"/>
    <property type="evidence" value="ECO:0007669"/>
    <property type="project" value="TreeGrafter"/>
</dbReference>
<dbReference type="Gene3D" id="1.25.40.20">
    <property type="entry name" value="Ankyrin repeat-containing domain"/>
    <property type="match status" value="2"/>
</dbReference>
<dbReference type="GO" id="GO:0005524">
    <property type="term" value="F:ATP binding"/>
    <property type="evidence" value="ECO:0007669"/>
    <property type="project" value="InterPro"/>
</dbReference>
<dbReference type="InterPro" id="IPR002110">
    <property type="entry name" value="Ankyrin_rpt"/>
</dbReference>
<dbReference type="GO" id="GO:0007052">
    <property type="term" value="P:mitotic spindle organization"/>
    <property type="evidence" value="ECO:0007669"/>
    <property type="project" value="TreeGrafter"/>
</dbReference>
<dbReference type="SUPFAM" id="SSF48403">
    <property type="entry name" value="Ankyrin repeat"/>
    <property type="match status" value="1"/>
</dbReference>
<evidence type="ECO:0000259" key="2">
    <source>
        <dbReference type="PROSITE" id="PS50011"/>
    </source>
</evidence>
<dbReference type="GO" id="GO:0004674">
    <property type="term" value="F:protein serine/threonine kinase activity"/>
    <property type="evidence" value="ECO:0007669"/>
    <property type="project" value="TreeGrafter"/>
</dbReference>
<dbReference type="WBParaSite" id="PSAMB.scaffold3727size17110.g22353.t1">
    <property type="protein sequence ID" value="PSAMB.scaffold3727size17110.g22353.t1"/>
    <property type="gene ID" value="PSAMB.scaffold3727size17110.g22353"/>
</dbReference>
<dbReference type="GO" id="GO:0000922">
    <property type="term" value="C:spindle pole"/>
    <property type="evidence" value="ECO:0007669"/>
    <property type="project" value="TreeGrafter"/>
</dbReference>
<dbReference type="GO" id="GO:0005634">
    <property type="term" value="C:nucleus"/>
    <property type="evidence" value="ECO:0007669"/>
    <property type="project" value="TreeGrafter"/>
</dbReference>